<name>A0A6B0UKR5_IXORI</name>
<dbReference type="EMBL" id="GIFC01008121">
    <property type="protein sequence ID" value="MXU90204.1"/>
    <property type="molecule type" value="Transcribed_RNA"/>
</dbReference>
<reference evidence="1" key="1">
    <citation type="submission" date="2019-12" db="EMBL/GenBank/DDBJ databases">
        <title>An insight into the sialome of adult female Ixodes ricinus ticks feeding for 6 days.</title>
        <authorList>
            <person name="Perner J."/>
            <person name="Ribeiro J.M.C."/>
        </authorList>
    </citation>
    <scope>NUCLEOTIDE SEQUENCE</scope>
    <source>
        <strain evidence="1">Semi-engorged</strain>
        <tissue evidence="1">Salivary glands</tissue>
    </source>
</reference>
<accession>A0A6B0UKR5</accession>
<organism evidence="1">
    <name type="scientific">Ixodes ricinus</name>
    <name type="common">Common tick</name>
    <name type="synonym">Acarus ricinus</name>
    <dbReference type="NCBI Taxonomy" id="34613"/>
    <lineage>
        <taxon>Eukaryota</taxon>
        <taxon>Metazoa</taxon>
        <taxon>Ecdysozoa</taxon>
        <taxon>Arthropoda</taxon>
        <taxon>Chelicerata</taxon>
        <taxon>Arachnida</taxon>
        <taxon>Acari</taxon>
        <taxon>Parasitiformes</taxon>
        <taxon>Ixodida</taxon>
        <taxon>Ixodoidea</taxon>
        <taxon>Ixodidae</taxon>
        <taxon>Ixodinae</taxon>
        <taxon>Ixodes</taxon>
    </lineage>
</organism>
<protein>
    <submittedName>
        <fullName evidence="1">Putative secreted protein</fullName>
    </submittedName>
</protein>
<evidence type="ECO:0000313" key="1">
    <source>
        <dbReference type="EMBL" id="MXU90204.1"/>
    </source>
</evidence>
<proteinExistence type="predicted"/>
<dbReference type="AlphaFoldDB" id="A0A6B0UKR5"/>
<sequence>MGSVRGRSRPAPRWRGSRAARAVVVGAPADATCQLHGHPVAHQVLSVQLVHCIIRIPGVIKLHESKAVLDGYLADPAEPFEEPLQVPFSDVIVETTDVDTRRHPDLIARNRQY</sequence>